<evidence type="ECO:0000256" key="3">
    <source>
        <dbReference type="ARBA" id="ARBA00022837"/>
    </source>
</evidence>
<comment type="caution">
    <text evidence="8">The sequence shown here is derived from an EMBL/GenBank/DDBJ whole genome shotgun (WGS) entry which is preliminary data.</text>
</comment>
<dbReference type="SMART" id="SM00490">
    <property type="entry name" value="HELICc"/>
    <property type="match status" value="1"/>
</dbReference>
<organism evidence="8 9">
    <name type="scientific">Perkinsus olseni</name>
    <name type="common">Perkinsus atlanticus</name>
    <dbReference type="NCBI Taxonomy" id="32597"/>
    <lineage>
        <taxon>Eukaryota</taxon>
        <taxon>Sar</taxon>
        <taxon>Alveolata</taxon>
        <taxon>Perkinsozoa</taxon>
        <taxon>Perkinsea</taxon>
        <taxon>Perkinsida</taxon>
        <taxon>Perkinsidae</taxon>
        <taxon>Perkinsus</taxon>
    </lineage>
</organism>
<dbReference type="InterPro" id="IPR029295">
    <property type="entry name" value="SnAC"/>
</dbReference>
<name>A0A7J6QFG6_PEROL</name>
<dbReference type="InterPro" id="IPR000330">
    <property type="entry name" value="SNF2_N"/>
</dbReference>
<dbReference type="Pfam" id="PF13499">
    <property type="entry name" value="EF-hand_7"/>
    <property type="match status" value="1"/>
</dbReference>
<dbReference type="SUPFAM" id="SSF52540">
    <property type="entry name" value="P-loop containing nucleoside triphosphate hydrolases"/>
    <property type="match status" value="2"/>
</dbReference>
<keyword evidence="4" id="KW-0539">Nucleus</keyword>
<dbReference type="SMART" id="SM00054">
    <property type="entry name" value="EFh"/>
    <property type="match status" value="4"/>
</dbReference>
<dbReference type="PROSITE" id="PS50222">
    <property type="entry name" value="EF_HAND_2"/>
    <property type="match status" value="4"/>
</dbReference>
<dbReference type="PANTHER" id="PTHR10799">
    <property type="entry name" value="SNF2/RAD54 HELICASE FAMILY"/>
    <property type="match status" value="1"/>
</dbReference>
<reference evidence="8 9" key="1">
    <citation type="submission" date="2020-04" db="EMBL/GenBank/DDBJ databases">
        <title>Perkinsus olseni comparative genomics.</title>
        <authorList>
            <person name="Bogema D.R."/>
        </authorList>
    </citation>
    <scope>NUCLEOTIDE SEQUENCE [LARGE SCALE GENOMIC DNA]</scope>
    <source>
        <strain evidence="8 9">ATCC PRA-207</strain>
    </source>
</reference>
<dbReference type="AlphaFoldDB" id="A0A7J6QFG6"/>
<dbReference type="OMA" id="LHEIPEW"/>
<dbReference type="Pfam" id="PF00176">
    <property type="entry name" value="SNF2-rel_dom"/>
    <property type="match status" value="1"/>
</dbReference>
<dbReference type="GO" id="GO:0016787">
    <property type="term" value="F:hydrolase activity"/>
    <property type="evidence" value="ECO:0007669"/>
    <property type="project" value="UniProtKB-KW"/>
</dbReference>
<feature type="domain" description="EF-hand" evidence="5">
    <location>
        <begin position="30"/>
        <end position="65"/>
    </location>
</feature>
<protein>
    <submittedName>
        <fullName evidence="8">Putative global transcription activator SNF2L2</fullName>
    </submittedName>
</protein>
<feature type="domain" description="EF-hand" evidence="5">
    <location>
        <begin position="143"/>
        <end position="178"/>
    </location>
</feature>
<dbReference type="CDD" id="cd00051">
    <property type="entry name" value="EFh"/>
    <property type="match status" value="1"/>
</dbReference>
<dbReference type="InterPro" id="IPR038718">
    <property type="entry name" value="SNF2-like_sf"/>
</dbReference>
<dbReference type="SMART" id="SM00487">
    <property type="entry name" value="DEXDc"/>
    <property type="match status" value="1"/>
</dbReference>
<feature type="domain" description="Helicase C-terminal" evidence="7">
    <location>
        <begin position="810"/>
        <end position="970"/>
    </location>
</feature>
<evidence type="ECO:0000256" key="1">
    <source>
        <dbReference type="ARBA" id="ARBA00004123"/>
    </source>
</evidence>
<keyword evidence="2" id="KW-0378">Hydrolase</keyword>
<evidence type="ECO:0000259" key="7">
    <source>
        <dbReference type="PROSITE" id="PS51194"/>
    </source>
</evidence>
<feature type="domain" description="EF-hand" evidence="5">
    <location>
        <begin position="68"/>
        <end position="103"/>
    </location>
</feature>
<dbReference type="InterPro" id="IPR002048">
    <property type="entry name" value="EF_hand_dom"/>
</dbReference>
<dbReference type="PROSITE" id="PS00018">
    <property type="entry name" value="EF_HAND_1"/>
    <property type="match status" value="1"/>
</dbReference>
<evidence type="ECO:0000313" key="9">
    <source>
        <dbReference type="Proteomes" id="UP000553632"/>
    </source>
</evidence>
<feature type="domain" description="Helicase ATP-binding" evidence="6">
    <location>
        <begin position="458"/>
        <end position="653"/>
    </location>
</feature>
<dbReference type="InterPro" id="IPR018247">
    <property type="entry name" value="EF_Hand_1_Ca_BS"/>
</dbReference>
<evidence type="ECO:0000256" key="4">
    <source>
        <dbReference type="ARBA" id="ARBA00023242"/>
    </source>
</evidence>
<dbReference type="InterPro" id="IPR001650">
    <property type="entry name" value="Helicase_C-like"/>
</dbReference>
<sequence length="1079" mass="122507">MATAAYIGLKAARRQQASAARVLAHDQHAKERRRIISIFQKYDTDKTLQLERDQLALLLRDYNGGKDPDADEVEFILKVADTDGTDAIGQDEVLYALKVWSTYRHAKERIGEYFEKYDFTRDGYLDHDELKLFLVDLNDGFKVSKEEVDWVFSKADVLGDGKIHEVEFLSAVSACPSLGIPTMGWNPQGEVLTARRLPSGRVDAGDACRLWLQSKPESRIPCWYEACRLLEDDLISKDPTASLTALHRWRRDLLLAAACKLLNTPDKRLDYIKWLPSGAEELRSLGKLTSKVEFTRETREAVAERVYKSVVVPTVAEHGNALRQRWQWERQVTAQLAAECLQVTQLIHKAQEDWERKQEAKRMKLLRENNYAEYVNMIKASKNKKLVELLEQTDKFLSELGDAVKDNKEDGCCCRVTGVVDYHDALHQLREDTVEQPSYLAHGCTLLPHQLQGLRWLRSLKLNKLNGILADEMGLGKTIQVIALIASLLEDQATSNSDSPDSRYLIVVGPSGCCLGTNPNPAVHEVPLSTLPNWKAEFKKWLPAARVVVMRGDLTTRRQIARVLQGRQEAGTDVGYEVCLTTPEILIRETRTLSKVDWMYVIIDEGHKIKNHLSRFHIAVSAVPAHHRLLLTGTPLQNSLTELWALLKFILPKVFNDADKFAEWFSKPFEAHAGPSSDAATASALTQEEQLLVLHKLHTMLQPFLLRRTKSQVFGDPAAAESPPEGGPVSGRATLPRKIEHLVWVSLSAWQEKGMRYITQKALYDGNRLQKVAMRNVCMQLRKMAQHPYLFLDEYDINDDLMRASGKFEILDRILPKLLHFKHKVLIFSQMTCLLNILEYFLENRGLKWFRLDGSTTLEDRQMTMRQFNDPLNQDTNIFIISTRAGGLGLNLQAADTVILYDSDWNPQMDLQAMDRAHRVGQKSDVIVLRLTAMCPIERLVLQRATSKRNIDKKIIQGGHYIGEANTDLSDDSCVRLKSLLELTEFEGEEGCATSSSDLNNMLARTPEELAWFEAYDARLEAHDTRLMQLDEVPEWLREDPPVQDDAEPVILDRASRRGNCAVQNYADDGFSEASWASE</sequence>
<proteinExistence type="predicted"/>
<dbReference type="InterPro" id="IPR049730">
    <property type="entry name" value="SNF2/RAD54-like_C"/>
</dbReference>
<dbReference type="PROSITE" id="PS51194">
    <property type="entry name" value="HELICASE_CTER"/>
    <property type="match status" value="1"/>
</dbReference>
<keyword evidence="3" id="KW-0106">Calcium</keyword>
<keyword evidence="9" id="KW-1185">Reference proteome</keyword>
<dbReference type="InterPro" id="IPR011992">
    <property type="entry name" value="EF-hand-dom_pair"/>
</dbReference>
<comment type="subcellular location">
    <subcellularLocation>
        <location evidence="1">Nucleus</location>
    </subcellularLocation>
</comment>
<gene>
    <name evidence="8" type="primary">SMARCA2_3</name>
    <name evidence="8" type="ORF">FOZ63_022432</name>
</gene>
<evidence type="ECO:0000259" key="5">
    <source>
        <dbReference type="PROSITE" id="PS50222"/>
    </source>
</evidence>
<dbReference type="InterPro" id="IPR014001">
    <property type="entry name" value="Helicase_ATP-bd"/>
</dbReference>
<dbReference type="SUPFAM" id="SSF47473">
    <property type="entry name" value="EF-hand"/>
    <property type="match status" value="1"/>
</dbReference>
<dbReference type="InterPro" id="IPR027417">
    <property type="entry name" value="P-loop_NTPase"/>
</dbReference>
<dbReference type="Gene3D" id="1.10.238.10">
    <property type="entry name" value="EF-hand"/>
    <property type="match status" value="1"/>
</dbReference>
<dbReference type="GO" id="GO:0042393">
    <property type="term" value="F:histone binding"/>
    <property type="evidence" value="ECO:0007669"/>
    <property type="project" value="InterPro"/>
</dbReference>
<dbReference type="EMBL" id="JABANO010033371">
    <property type="protein sequence ID" value="KAF4706972.1"/>
    <property type="molecule type" value="Genomic_DNA"/>
</dbReference>
<dbReference type="Gene3D" id="3.40.50.10810">
    <property type="entry name" value="Tandem AAA-ATPase domain"/>
    <property type="match status" value="1"/>
</dbReference>
<dbReference type="GO" id="GO:0005509">
    <property type="term" value="F:calcium ion binding"/>
    <property type="evidence" value="ECO:0007669"/>
    <property type="project" value="InterPro"/>
</dbReference>
<dbReference type="Gene3D" id="3.40.50.300">
    <property type="entry name" value="P-loop containing nucleotide triphosphate hydrolases"/>
    <property type="match status" value="1"/>
</dbReference>
<accession>A0A7J6QFG6</accession>
<feature type="domain" description="EF-hand" evidence="5">
    <location>
        <begin position="105"/>
        <end position="140"/>
    </location>
</feature>
<dbReference type="PROSITE" id="PS51192">
    <property type="entry name" value="HELICASE_ATP_BIND_1"/>
    <property type="match status" value="1"/>
</dbReference>
<evidence type="ECO:0000256" key="2">
    <source>
        <dbReference type="ARBA" id="ARBA00022801"/>
    </source>
</evidence>
<evidence type="ECO:0000313" key="8">
    <source>
        <dbReference type="EMBL" id="KAF4706972.1"/>
    </source>
</evidence>
<dbReference type="GO" id="GO:0005634">
    <property type="term" value="C:nucleus"/>
    <property type="evidence" value="ECO:0007669"/>
    <property type="project" value="UniProtKB-SubCell"/>
</dbReference>
<evidence type="ECO:0000259" key="6">
    <source>
        <dbReference type="PROSITE" id="PS51192"/>
    </source>
</evidence>
<dbReference type="Pfam" id="PF00271">
    <property type="entry name" value="Helicase_C"/>
    <property type="match status" value="1"/>
</dbReference>
<dbReference type="SMART" id="SM01314">
    <property type="entry name" value="SnAC"/>
    <property type="match status" value="1"/>
</dbReference>
<dbReference type="CDD" id="cd18793">
    <property type="entry name" value="SF2_C_SNF"/>
    <property type="match status" value="1"/>
</dbReference>
<dbReference type="Proteomes" id="UP000553632">
    <property type="component" value="Unassembled WGS sequence"/>
</dbReference>
<dbReference type="GO" id="GO:0005524">
    <property type="term" value="F:ATP binding"/>
    <property type="evidence" value="ECO:0007669"/>
    <property type="project" value="InterPro"/>
</dbReference>